<dbReference type="Pfam" id="PF13175">
    <property type="entry name" value="AAA_15"/>
    <property type="match status" value="1"/>
</dbReference>
<evidence type="ECO:0000313" key="3">
    <source>
        <dbReference type="Proteomes" id="UP001139150"/>
    </source>
</evidence>
<dbReference type="Proteomes" id="UP001139150">
    <property type="component" value="Unassembled WGS sequence"/>
</dbReference>
<dbReference type="PANTHER" id="PTHR43581:SF2">
    <property type="entry name" value="EXCINUCLEASE ATPASE SUBUNIT"/>
    <property type="match status" value="1"/>
</dbReference>
<dbReference type="InterPro" id="IPR027417">
    <property type="entry name" value="P-loop_NTPase"/>
</dbReference>
<dbReference type="Gene3D" id="3.40.50.300">
    <property type="entry name" value="P-loop containing nucleotide triphosphate hydrolases"/>
    <property type="match status" value="1"/>
</dbReference>
<accession>A0A9X2CSC0</accession>
<dbReference type="InterPro" id="IPR041685">
    <property type="entry name" value="AAA_GajA/Old/RecF-like"/>
</dbReference>
<dbReference type="RefSeq" id="WP_250096245.1">
    <property type="nucleotide sequence ID" value="NZ_JAKRYL010000008.1"/>
</dbReference>
<gene>
    <name evidence="2" type="ORF">MF646_09435</name>
</gene>
<feature type="domain" description="AAA+ ATPase" evidence="1">
    <location>
        <begin position="22"/>
        <end position="304"/>
    </location>
</feature>
<comment type="caution">
    <text evidence="2">The sequence shown here is derived from an EMBL/GenBank/DDBJ whole genome shotgun (WGS) entry which is preliminary data.</text>
</comment>
<evidence type="ECO:0000259" key="1">
    <source>
        <dbReference type="SMART" id="SM00382"/>
    </source>
</evidence>
<proteinExistence type="predicted"/>
<organism evidence="2 3">
    <name type="scientific">Halalkalibacter alkaliphilus</name>
    <dbReference type="NCBI Taxonomy" id="2917993"/>
    <lineage>
        <taxon>Bacteria</taxon>
        <taxon>Bacillati</taxon>
        <taxon>Bacillota</taxon>
        <taxon>Bacilli</taxon>
        <taxon>Bacillales</taxon>
        <taxon>Bacillaceae</taxon>
        <taxon>Halalkalibacter</taxon>
    </lineage>
</organism>
<dbReference type="GO" id="GO:0016887">
    <property type="term" value="F:ATP hydrolysis activity"/>
    <property type="evidence" value="ECO:0007669"/>
    <property type="project" value="InterPro"/>
</dbReference>
<dbReference type="Pfam" id="PF13476">
    <property type="entry name" value="AAA_23"/>
    <property type="match status" value="1"/>
</dbReference>
<dbReference type="AlphaFoldDB" id="A0A9X2CSC0"/>
<dbReference type="EMBL" id="JAKRYL010000008">
    <property type="protein sequence ID" value="MCL7747341.1"/>
    <property type="molecule type" value="Genomic_DNA"/>
</dbReference>
<dbReference type="InterPro" id="IPR003593">
    <property type="entry name" value="AAA+_ATPase"/>
</dbReference>
<evidence type="ECO:0000313" key="2">
    <source>
        <dbReference type="EMBL" id="MCL7747341.1"/>
    </source>
</evidence>
<dbReference type="SUPFAM" id="SSF52540">
    <property type="entry name" value="P-loop containing nucleoside triphosphate hydrolases"/>
    <property type="match status" value="1"/>
</dbReference>
<keyword evidence="3" id="KW-1185">Reference proteome</keyword>
<name>A0A9X2CSC0_9BACI</name>
<sequence>MKVVEIKIRGIGGIDDLNIQFNPGLNLISGPNGVGKTTILDCISHSFSPYGSKTLRRNSRHDEGLWDITVENDGHIHNSRERRRFFHPHENQENGQGTLPRKFAKKVVIFKSHRPLNYVPVNAISRDPDSNENSIAQQLLQQTNNDDIKSWFLSRYLWSAHEGLLTQEQRENFELAKECFGIIDENVSFKNVNPSTHEILLNSFNKDIYFEYLSSGYKSVLILLLGLIKQIEYRFKEPTMKVKDFDGILLIDEADMHLHPQWQGKLVKVLKYVLPNAQIIATTHSPHMIQAAEPNEIIPLSLNELQQVFVRELPNSKYGFQGWTIEEILTDVMGLSETNSELYLSTLNDFERALSQENLEEANKAFEVLNLMLHPKNPLRTLLKLQLATLGGEMI</sequence>
<protein>
    <submittedName>
        <fullName evidence="2">AAA family ATPase</fullName>
    </submittedName>
</protein>
<reference evidence="2" key="1">
    <citation type="submission" date="2022-02" db="EMBL/GenBank/DDBJ databases">
        <title>Halalkalibacter sp. nov. isolated from Lonar Lake, India.</title>
        <authorList>
            <person name="Joshi A."/>
            <person name="Thite S."/>
            <person name="Lodha T."/>
        </authorList>
    </citation>
    <scope>NUCLEOTIDE SEQUENCE</scope>
    <source>
        <strain evidence="2">MEB205</strain>
    </source>
</reference>
<dbReference type="SMART" id="SM00382">
    <property type="entry name" value="AAA"/>
    <property type="match status" value="1"/>
</dbReference>
<dbReference type="InterPro" id="IPR051396">
    <property type="entry name" value="Bact_Antivir_Def_Nuclease"/>
</dbReference>
<dbReference type="PANTHER" id="PTHR43581">
    <property type="entry name" value="ATP/GTP PHOSPHATASE"/>
    <property type="match status" value="1"/>
</dbReference>
<dbReference type="GO" id="GO:0006302">
    <property type="term" value="P:double-strand break repair"/>
    <property type="evidence" value="ECO:0007669"/>
    <property type="project" value="InterPro"/>
</dbReference>
<dbReference type="InterPro" id="IPR038729">
    <property type="entry name" value="Rad50/SbcC_AAA"/>
</dbReference>